<dbReference type="Proteomes" id="UP001353858">
    <property type="component" value="Unassembled WGS sequence"/>
</dbReference>
<evidence type="ECO:0000313" key="3">
    <source>
        <dbReference type="Proteomes" id="UP001353858"/>
    </source>
</evidence>
<keyword evidence="1" id="KW-1133">Transmembrane helix</keyword>
<dbReference type="EMBL" id="JARPUR010000006">
    <property type="protein sequence ID" value="KAK4874365.1"/>
    <property type="molecule type" value="Genomic_DNA"/>
</dbReference>
<keyword evidence="3" id="KW-1185">Reference proteome</keyword>
<keyword evidence="1" id="KW-0812">Transmembrane</keyword>
<accession>A0AAN7SNU7</accession>
<name>A0AAN7SNU7_9COLE</name>
<reference evidence="3" key="1">
    <citation type="submission" date="2023-01" db="EMBL/GenBank/DDBJ databases">
        <title>Key to firefly adult light organ development and bioluminescence: homeobox transcription factors regulate luciferase expression and transportation to peroxisome.</title>
        <authorList>
            <person name="Fu X."/>
        </authorList>
    </citation>
    <scope>NUCLEOTIDE SEQUENCE [LARGE SCALE GENOMIC DNA]</scope>
</reference>
<dbReference type="AlphaFoldDB" id="A0AAN7SNU7"/>
<comment type="caution">
    <text evidence="2">The sequence shown here is derived from an EMBL/GenBank/DDBJ whole genome shotgun (WGS) entry which is preliminary data.</text>
</comment>
<sequence length="165" mass="19259">MSYFIVVREYKPTDFHNVFEVVRNAYLSNVFTTWCNALTREITFQLIVMAAAVLFIFLGVPLQYCVISIPVVVIMIYVLIYSSYLIKSAELMHSKKPIQCWVAEACEPFMFMEKPENVSYKVFTDAKVCNETFDMGNYRRKAGSILSKNHCYITHFIDYWNCCCI</sequence>
<feature type="transmembrane region" description="Helical" evidence="1">
    <location>
        <begin position="42"/>
        <end position="60"/>
    </location>
</feature>
<keyword evidence="1" id="KW-0472">Membrane</keyword>
<evidence type="ECO:0000313" key="2">
    <source>
        <dbReference type="EMBL" id="KAK4874365.1"/>
    </source>
</evidence>
<gene>
    <name evidence="2" type="ORF">RN001_013725</name>
</gene>
<evidence type="ECO:0000256" key="1">
    <source>
        <dbReference type="SAM" id="Phobius"/>
    </source>
</evidence>
<organism evidence="2 3">
    <name type="scientific">Aquatica leii</name>
    <dbReference type="NCBI Taxonomy" id="1421715"/>
    <lineage>
        <taxon>Eukaryota</taxon>
        <taxon>Metazoa</taxon>
        <taxon>Ecdysozoa</taxon>
        <taxon>Arthropoda</taxon>
        <taxon>Hexapoda</taxon>
        <taxon>Insecta</taxon>
        <taxon>Pterygota</taxon>
        <taxon>Neoptera</taxon>
        <taxon>Endopterygota</taxon>
        <taxon>Coleoptera</taxon>
        <taxon>Polyphaga</taxon>
        <taxon>Elateriformia</taxon>
        <taxon>Elateroidea</taxon>
        <taxon>Lampyridae</taxon>
        <taxon>Luciolinae</taxon>
        <taxon>Aquatica</taxon>
    </lineage>
</organism>
<protein>
    <submittedName>
        <fullName evidence="2">Uncharacterized protein</fullName>
    </submittedName>
</protein>
<proteinExistence type="predicted"/>
<feature type="transmembrane region" description="Helical" evidence="1">
    <location>
        <begin position="66"/>
        <end position="86"/>
    </location>
</feature>